<dbReference type="InterPro" id="IPR005119">
    <property type="entry name" value="LysR_subst-bd"/>
</dbReference>
<gene>
    <name evidence="7" type="ORF">ACFOW8_05100</name>
</gene>
<organism evidence="7 8">
    <name type="scientific">Nocardia rhizosphaerae</name>
    <dbReference type="NCBI Taxonomy" id="1691571"/>
    <lineage>
        <taxon>Bacteria</taxon>
        <taxon>Bacillati</taxon>
        <taxon>Actinomycetota</taxon>
        <taxon>Actinomycetes</taxon>
        <taxon>Mycobacteriales</taxon>
        <taxon>Nocardiaceae</taxon>
        <taxon>Nocardia</taxon>
    </lineage>
</organism>
<evidence type="ECO:0000256" key="2">
    <source>
        <dbReference type="ARBA" id="ARBA00023015"/>
    </source>
</evidence>
<comment type="similarity">
    <text evidence="1">Belongs to the LysR transcriptional regulatory family.</text>
</comment>
<reference evidence="8" key="1">
    <citation type="journal article" date="2019" name="Int. J. Syst. Evol. Microbiol.">
        <title>The Global Catalogue of Microorganisms (GCM) 10K type strain sequencing project: providing services to taxonomists for standard genome sequencing and annotation.</title>
        <authorList>
            <consortium name="The Broad Institute Genomics Platform"/>
            <consortium name="The Broad Institute Genome Sequencing Center for Infectious Disease"/>
            <person name="Wu L."/>
            <person name="Ma J."/>
        </authorList>
    </citation>
    <scope>NUCLEOTIDE SEQUENCE [LARGE SCALE GENOMIC DNA]</scope>
    <source>
        <strain evidence="8">CGMCC 4.7204</strain>
    </source>
</reference>
<dbReference type="PANTHER" id="PTHR30346">
    <property type="entry name" value="TRANSCRIPTIONAL DUAL REGULATOR HCAR-RELATED"/>
    <property type="match status" value="1"/>
</dbReference>
<keyword evidence="8" id="KW-1185">Reference proteome</keyword>
<evidence type="ECO:0000256" key="4">
    <source>
        <dbReference type="ARBA" id="ARBA00023159"/>
    </source>
</evidence>
<dbReference type="RefSeq" id="WP_378546142.1">
    <property type="nucleotide sequence ID" value="NZ_JBHSBA010000003.1"/>
</dbReference>
<evidence type="ECO:0000256" key="1">
    <source>
        <dbReference type="ARBA" id="ARBA00009437"/>
    </source>
</evidence>
<dbReference type="InterPro" id="IPR036388">
    <property type="entry name" value="WH-like_DNA-bd_sf"/>
</dbReference>
<dbReference type="PROSITE" id="PS50931">
    <property type="entry name" value="HTH_LYSR"/>
    <property type="match status" value="1"/>
</dbReference>
<dbReference type="PANTHER" id="PTHR30346:SF29">
    <property type="entry name" value="LYSR SUBSTRATE-BINDING"/>
    <property type="match status" value="1"/>
</dbReference>
<evidence type="ECO:0000256" key="5">
    <source>
        <dbReference type="ARBA" id="ARBA00023163"/>
    </source>
</evidence>
<dbReference type="SUPFAM" id="SSF53850">
    <property type="entry name" value="Periplasmic binding protein-like II"/>
    <property type="match status" value="1"/>
</dbReference>
<dbReference type="Pfam" id="PF00126">
    <property type="entry name" value="HTH_1"/>
    <property type="match status" value="1"/>
</dbReference>
<feature type="domain" description="HTH lysR-type" evidence="6">
    <location>
        <begin position="2"/>
        <end position="59"/>
    </location>
</feature>
<dbReference type="Proteomes" id="UP001595767">
    <property type="component" value="Unassembled WGS sequence"/>
</dbReference>
<dbReference type="Gene3D" id="3.40.190.290">
    <property type="match status" value="1"/>
</dbReference>
<dbReference type="Pfam" id="PF03466">
    <property type="entry name" value="LysR_substrate"/>
    <property type="match status" value="1"/>
</dbReference>
<accession>A0ABV8L1F8</accession>
<dbReference type="SUPFAM" id="SSF46785">
    <property type="entry name" value="Winged helix' DNA-binding domain"/>
    <property type="match status" value="1"/>
</dbReference>
<evidence type="ECO:0000256" key="3">
    <source>
        <dbReference type="ARBA" id="ARBA00023125"/>
    </source>
</evidence>
<dbReference type="InterPro" id="IPR036390">
    <property type="entry name" value="WH_DNA-bd_sf"/>
</dbReference>
<keyword evidence="2" id="KW-0805">Transcription regulation</keyword>
<dbReference type="EMBL" id="JBHSBA010000003">
    <property type="protein sequence ID" value="MFC4124299.1"/>
    <property type="molecule type" value="Genomic_DNA"/>
</dbReference>
<dbReference type="InterPro" id="IPR000847">
    <property type="entry name" value="LysR_HTH_N"/>
</dbReference>
<comment type="caution">
    <text evidence="7">The sequence shown here is derived from an EMBL/GenBank/DDBJ whole genome shotgun (WGS) entry which is preliminary data.</text>
</comment>
<keyword evidence="5" id="KW-0804">Transcription</keyword>
<keyword evidence="3" id="KW-0238">DNA-binding</keyword>
<protein>
    <submittedName>
        <fullName evidence="7">LysR family transcriptional regulator</fullName>
    </submittedName>
</protein>
<proteinExistence type="inferred from homology"/>
<evidence type="ECO:0000313" key="8">
    <source>
        <dbReference type="Proteomes" id="UP001595767"/>
    </source>
</evidence>
<sequence>MWDIHRLRLLHELDLRGTITAVAQTLNFSPSSVSQQLAKLSDEIGVPLLEPDGRRLRLTPQGKRIARYAAQVIELEEAVRSELSAGKPIAETVRIATLETAGRALLPRALTRLQATNPNLRIEAAVVPPETGLSELEARSFDLAFAEQYPGYPRAHRDQLDRVVLGTDTIRLAVAEHSGLTELAATSDRGWVLEPAGTASRHWAIQQCRAAGFEPDIRFDSADLEIHIHLIRAGHAVGLLPDLVWSGNTAGIRLIDLPGPAYRELFTSVRRATVARPAIVAVRSAFAAALADIRPPG</sequence>
<keyword evidence="4" id="KW-0010">Activator</keyword>
<dbReference type="Gene3D" id="1.10.10.10">
    <property type="entry name" value="Winged helix-like DNA-binding domain superfamily/Winged helix DNA-binding domain"/>
    <property type="match status" value="1"/>
</dbReference>
<name>A0ABV8L1F8_9NOCA</name>
<evidence type="ECO:0000313" key="7">
    <source>
        <dbReference type="EMBL" id="MFC4124299.1"/>
    </source>
</evidence>
<evidence type="ECO:0000259" key="6">
    <source>
        <dbReference type="PROSITE" id="PS50931"/>
    </source>
</evidence>